<dbReference type="RefSeq" id="WP_063208601.1">
    <property type="nucleotide sequence ID" value="NZ_LUKD01000007.1"/>
</dbReference>
<organism evidence="1 2">
    <name type="scientific">Bdellovibrio bacteriovorus</name>
    <dbReference type="NCBI Taxonomy" id="959"/>
    <lineage>
        <taxon>Bacteria</taxon>
        <taxon>Pseudomonadati</taxon>
        <taxon>Bdellovibrionota</taxon>
        <taxon>Bdellovibrionia</taxon>
        <taxon>Bdellovibrionales</taxon>
        <taxon>Pseudobdellovibrionaceae</taxon>
        <taxon>Bdellovibrio</taxon>
    </lineage>
</organism>
<sequence length="328" mass="36713">MKTLFNVKEVSAMIQEGKKLLLAGNDSLMSQLPRGAWVGGTIPYFMSEWGGIDTSDMIQVVELPDFVSSQTLISYGAKEIQHIPKDYKDNGVSFIIIPAFSEVHKVFAKECMNFSGLFDSPLLGWVSGYHLQQDSKKVAKVYDGFTGQAYSDRAVVLHLGLAKHKYGKVNILNLFKQGYGDVVRFQSTGFEATTCLVNGESKNLFEYIKERGIDTQLPLVANYSGAMINVSVMSLNEANKSVQFYAPVFSDVDYKFANPVMDYEAEFEKVIKNSDMKNPTFTCNCILNFLYANLEGKKTADIVGPMTFGEIAYMLLNQTMVYLTFEDR</sequence>
<comment type="caution">
    <text evidence="1">The sequence shown here is derived from an EMBL/GenBank/DDBJ whole genome shotgun (WGS) entry which is preliminary data.</text>
</comment>
<evidence type="ECO:0000313" key="1">
    <source>
        <dbReference type="EMBL" id="KYG63607.1"/>
    </source>
</evidence>
<reference evidence="1 2" key="1">
    <citation type="submission" date="2016-03" db="EMBL/GenBank/DDBJ databases">
        <authorList>
            <person name="Ploux O."/>
        </authorList>
    </citation>
    <scope>NUCLEOTIDE SEQUENCE [LARGE SCALE GENOMIC DNA]</scope>
    <source>
        <strain evidence="1 2">EC13</strain>
    </source>
</reference>
<dbReference type="AlphaFoldDB" id="A0A161QFE1"/>
<dbReference type="Pfam" id="PF22396">
    <property type="entry name" value="DUF6976"/>
    <property type="match status" value="1"/>
</dbReference>
<evidence type="ECO:0000313" key="2">
    <source>
        <dbReference type="Proteomes" id="UP000075799"/>
    </source>
</evidence>
<dbReference type="EMBL" id="LUKD01000007">
    <property type="protein sequence ID" value="KYG63607.1"/>
    <property type="molecule type" value="Genomic_DNA"/>
</dbReference>
<proteinExistence type="predicted"/>
<dbReference type="OrthoDB" id="5622143at2"/>
<dbReference type="InterPro" id="IPR054249">
    <property type="entry name" value="DUF6976"/>
</dbReference>
<gene>
    <name evidence="1" type="ORF">AZI87_14520</name>
</gene>
<accession>A0A161QFE1</accession>
<dbReference type="Proteomes" id="UP000075799">
    <property type="component" value="Unassembled WGS sequence"/>
</dbReference>
<protein>
    <submittedName>
        <fullName evidence="1">Uncharacterized protein</fullName>
    </submittedName>
</protein>
<name>A0A161QFE1_BDEBC</name>